<protein>
    <recommendedName>
        <fullName evidence="4">C2H2-type domain-containing protein</fullName>
    </recommendedName>
</protein>
<sequence length="589" mass="67222">MVSHKNQKKAKKPLETSLGKASTKSTEDDLSHLRKPIATSITGIKQLLSLLETATIEVKNFLLFECDIMYECRTCRSIFRSLANFILHKRNYCREGFNQASDKTIDNYNETIENAKELLPETTKKAEPSRPLDRIIEKLHQKDQLNAKVSHIFTADLTHDVDNGRIKSMDEREEQSSGSNKIILEAIDTNKSGMFQTVLRDSPSKVESRKGNCMKSEVMEIHKILQNDVPVLDSEGKVCGFTNSKTEKSSTYPKSDISCSKCKQKFATQKSLTNHIKSVHNPSRIVYVCPTCKDTFANPWCVYRHLLRIHRMSNKQVRRLRDQIHNNGIRRDQESLLQKKKSTEQAQENISSENQWINDIEEDNAFQMCAGCGKRFERKAALHSHSQMCAKRLEVCNSIKENAKKKEEEEAAIEKAKQEKPIKDKPAVKGASKRKCKSTFNRKLKDPPQVTEESGNVIEEKSEETVEIKIEQLQTIESGQGDGSVVEEIITIKMEKDDSNISGLQMDQNIIVNKESDLVENEFKNSGAEEKNNDQLQEEISSSVVQEEKQTYKKIEKTNDYCCDNATEIPLDRHELIQSPKNIVYTDIN</sequence>
<comment type="caution">
    <text evidence="5">The sequence shown here is derived from an EMBL/GenBank/DDBJ whole genome shotgun (WGS) entry which is preliminary data.</text>
</comment>
<dbReference type="EMBL" id="JAACXV010008975">
    <property type="protein sequence ID" value="KAF7275842.1"/>
    <property type="molecule type" value="Genomic_DNA"/>
</dbReference>
<name>A0A834IBA5_RHYFE</name>
<evidence type="ECO:0000259" key="4">
    <source>
        <dbReference type="PROSITE" id="PS50157"/>
    </source>
</evidence>
<keyword evidence="1" id="KW-0863">Zinc-finger</keyword>
<feature type="coiled-coil region" evidence="2">
    <location>
        <begin position="98"/>
        <end position="125"/>
    </location>
</feature>
<dbReference type="InterPro" id="IPR013087">
    <property type="entry name" value="Znf_C2H2_type"/>
</dbReference>
<feature type="domain" description="C2H2-type" evidence="4">
    <location>
        <begin position="257"/>
        <end position="285"/>
    </location>
</feature>
<keyword evidence="1" id="KW-0479">Metal-binding</keyword>
<reference evidence="5" key="1">
    <citation type="submission" date="2020-08" db="EMBL/GenBank/DDBJ databases">
        <title>Genome sequencing and assembly of the red palm weevil Rhynchophorus ferrugineus.</title>
        <authorList>
            <person name="Dias G.B."/>
            <person name="Bergman C.M."/>
            <person name="Manee M."/>
        </authorList>
    </citation>
    <scope>NUCLEOTIDE SEQUENCE</scope>
    <source>
        <strain evidence="5">AA-2017</strain>
        <tissue evidence="5">Whole larva</tissue>
    </source>
</reference>
<gene>
    <name evidence="5" type="ORF">GWI33_011218</name>
</gene>
<dbReference type="PANTHER" id="PTHR21020">
    <property type="entry name" value="ZINC FINGER PROTEIN 800"/>
    <property type="match status" value="1"/>
</dbReference>
<evidence type="ECO:0000313" key="5">
    <source>
        <dbReference type="EMBL" id="KAF7275842.1"/>
    </source>
</evidence>
<dbReference type="PROSITE" id="PS00028">
    <property type="entry name" value="ZINC_FINGER_C2H2_1"/>
    <property type="match status" value="2"/>
</dbReference>
<feature type="region of interest" description="Disordered" evidence="3">
    <location>
        <begin position="410"/>
        <end position="432"/>
    </location>
</feature>
<dbReference type="PANTHER" id="PTHR21020:SF0">
    <property type="entry name" value="ZINC FINGER PROTEIN 800"/>
    <property type="match status" value="1"/>
</dbReference>
<feature type="non-terminal residue" evidence="5">
    <location>
        <position position="589"/>
    </location>
</feature>
<dbReference type="InterPro" id="IPR039149">
    <property type="entry name" value="ZNF800"/>
</dbReference>
<dbReference type="Proteomes" id="UP000625711">
    <property type="component" value="Unassembled WGS sequence"/>
</dbReference>
<dbReference type="Pfam" id="PF00096">
    <property type="entry name" value="zf-C2H2"/>
    <property type="match status" value="1"/>
</dbReference>
<feature type="compositionally biased region" description="Basic and acidic residues" evidence="3">
    <location>
        <begin position="524"/>
        <end position="533"/>
    </location>
</feature>
<keyword evidence="1" id="KW-0862">Zinc</keyword>
<dbReference type="PROSITE" id="PS50157">
    <property type="entry name" value="ZINC_FINGER_C2H2_2"/>
    <property type="match status" value="1"/>
</dbReference>
<dbReference type="Gene3D" id="3.30.160.60">
    <property type="entry name" value="Classic Zinc Finger"/>
    <property type="match status" value="1"/>
</dbReference>
<evidence type="ECO:0000256" key="3">
    <source>
        <dbReference type="SAM" id="MobiDB-lite"/>
    </source>
</evidence>
<dbReference type="OrthoDB" id="10066279at2759"/>
<keyword evidence="6" id="KW-1185">Reference proteome</keyword>
<feature type="region of interest" description="Disordered" evidence="3">
    <location>
        <begin position="1"/>
        <end position="29"/>
    </location>
</feature>
<proteinExistence type="predicted"/>
<evidence type="ECO:0000256" key="2">
    <source>
        <dbReference type="SAM" id="Coils"/>
    </source>
</evidence>
<feature type="compositionally biased region" description="Polar residues" evidence="3">
    <location>
        <begin position="344"/>
        <end position="354"/>
    </location>
</feature>
<dbReference type="SMART" id="SM00355">
    <property type="entry name" value="ZnF_C2H2"/>
    <property type="match status" value="4"/>
</dbReference>
<dbReference type="GO" id="GO:0008270">
    <property type="term" value="F:zinc ion binding"/>
    <property type="evidence" value="ECO:0007669"/>
    <property type="project" value="UniProtKB-KW"/>
</dbReference>
<feature type="compositionally biased region" description="Basic and acidic residues" evidence="3">
    <location>
        <begin position="410"/>
        <end position="427"/>
    </location>
</feature>
<feature type="region of interest" description="Disordered" evidence="3">
    <location>
        <begin position="524"/>
        <end position="549"/>
    </location>
</feature>
<evidence type="ECO:0000256" key="1">
    <source>
        <dbReference type="PROSITE-ProRule" id="PRU00042"/>
    </source>
</evidence>
<organism evidence="5 6">
    <name type="scientific">Rhynchophorus ferrugineus</name>
    <name type="common">Red palm weevil</name>
    <name type="synonym">Curculio ferrugineus</name>
    <dbReference type="NCBI Taxonomy" id="354439"/>
    <lineage>
        <taxon>Eukaryota</taxon>
        <taxon>Metazoa</taxon>
        <taxon>Ecdysozoa</taxon>
        <taxon>Arthropoda</taxon>
        <taxon>Hexapoda</taxon>
        <taxon>Insecta</taxon>
        <taxon>Pterygota</taxon>
        <taxon>Neoptera</taxon>
        <taxon>Endopterygota</taxon>
        <taxon>Coleoptera</taxon>
        <taxon>Polyphaga</taxon>
        <taxon>Cucujiformia</taxon>
        <taxon>Curculionidae</taxon>
        <taxon>Dryophthorinae</taxon>
        <taxon>Rhynchophorus</taxon>
    </lineage>
</organism>
<keyword evidence="2" id="KW-0175">Coiled coil</keyword>
<dbReference type="AlphaFoldDB" id="A0A834IBA5"/>
<evidence type="ECO:0000313" key="6">
    <source>
        <dbReference type="Proteomes" id="UP000625711"/>
    </source>
</evidence>
<accession>A0A834IBA5</accession>
<feature type="compositionally biased region" description="Basic residues" evidence="3">
    <location>
        <begin position="1"/>
        <end position="11"/>
    </location>
</feature>
<feature type="region of interest" description="Disordered" evidence="3">
    <location>
        <begin position="331"/>
        <end position="354"/>
    </location>
</feature>